<dbReference type="GO" id="GO:0016301">
    <property type="term" value="F:kinase activity"/>
    <property type="evidence" value="ECO:0007669"/>
    <property type="project" value="UniProtKB-KW"/>
</dbReference>
<dbReference type="Pfam" id="PF03861">
    <property type="entry name" value="ANTAR"/>
    <property type="match status" value="1"/>
</dbReference>
<dbReference type="Gene3D" id="3.30.450.40">
    <property type="match status" value="1"/>
</dbReference>
<evidence type="ECO:0000256" key="5">
    <source>
        <dbReference type="SAM" id="MobiDB-lite"/>
    </source>
</evidence>
<comment type="caution">
    <text evidence="7">The sequence shown here is derived from an EMBL/GenBank/DDBJ whole genome shotgun (WGS) entry which is preliminary data.</text>
</comment>
<dbReference type="Pfam" id="PF13185">
    <property type="entry name" value="GAF_2"/>
    <property type="match status" value="1"/>
</dbReference>
<dbReference type="InterPro" id="IPR005561">
    <property type="entry name" value="ANTAR"/>
</dbReference>
<dbReference type="InterPro" id="IPR036388">
    <property type="entry name" value="WH-like_DNA-bd_sf"/>
</dbReference>
<evidence type="ECO:0000313" key="8">
    <source>
        <dbReference type="Proteomes" id="UP000037251"/>
    </source>
</evidence>
<evidence type="ECO:0000313" key="7">
    <source>
        <dbReference type="EMBL" id="KOG37117.1"/>
    </source>
</evidence>
<reference evidence="8" key="1">
    <citation type="submission" date="2015-07" db="EMBL/GenBank/DDBJ databases">
        <authorList>
            <person name="Ju K.-S."/>
            <person name="Doroghazi J.R."/>
            <person name="Metcalf W.W."/>
        </authorList>
    </citation>
    <scope>NUCLEOTIDE SEQUENCE [LARGE SCALE GENOMIC DNA]</scope>
    <source>
        <strain evidence="8">NRRL 2290</strain>
    </source>
</reference>
<keyword evidence="4" id="KW-0804">Transcription</keyword>
<evidence type="ECO:0000256" key="1">
    <source>
        <dbReference type="ARBA" id="ARBA00022679"/>
    </source>
</evidence>
<evidence type="ECO:0000256" key="3">
    <source>
        <dbReference type="ARBA" id="ARBA00023015"/>
    </source>
</evidence>
<keyword evidence="3" id="KW-0805">Transcription regulation</keyword>
<dbReference type="OrthoDB" id="3688893at2"/>
<dbReference type="PIRSF" id="PIRSF036625">
    <property type="entry name" value="GAF_ANTAR"/>
    <property type="match status" value="1"/>
</dbReference>
<evidence type="ECO:0000256" key="2">
    <source>
        <dbReference type="ARBA" id="ARBA00022777"/>
    </source>
</evidence>
<proteinExistence type="predicted"/>
<keyword evidence="2" id="KW-0418">Kinase</keyword>
<dbReference type="InterPro" id="IPR011006">
    <property type="entry name" value="CheY-like_superfamily"/>
</dbReference>
<feature type="region of interest" description="Disordered" evidence="5">
    <location>
        <begin position="230"/>
        <end position="252"/>
    </location>
</feature>
<evidence type="ECO:0000259" key="6">
    <source>
        <dbReference type="PROSITE" id="PS50921"/>
    </source>
</evidence>
<keyword evidence="8" id="KW-1185">Reference proteome</keyword>
<dbReference type="STRING" id="67356.AQJ84_23635"/>
<dbReference type="Proteomes" id="UP000037251">
    <property type="component" value="Unassembled WGS sequence"/>
</dbReference>
<sequence length="252" mass="26853">MNGHDRYDSSQIHQWVLETDSVEDFLQTLADAALELSLAEGAGVTLEGDGRPVTVVSVGPPAPKLDEKQYGQDEGPCLQALRTGVEIAVHDMLGESRWGDYPAYAAACGIRSSLSLPIAPHTHTAGALNLYFGPPAAFEHTDLAALRSLAAQATGGIALARRISDTQEFADQLQTAMQSRSVIDQALGVIMGQRRCTAQEAFGILRSASQHRNIKLRDLCTQMITNLTGESPTLPEFRPSAGDAGTEGPSGR</sequence>
<dbReference type="SMART" id="SM01012">
    <property type="entry name" value="ANTAR"/>
    <property type="match status" value="1"/>
</dbReference>
<dbReference type="InterPro" id="IPR003018">
    <property type="entry name" value="GAF"/>
</dbReference>
<protein>
    <submittedName>
        <fullName evidence="7">Antitermination regulator</fullName>
    </submittedName>
</protein>
<dbReference type="SUPFAM" id="SSF52172">
    <property type="entry name" value="CheY-like"/>
    <property type="match status" value="1"/>
</dbReference>
<evidence type="ECO:0000256" key="4">
    <source>
        <dbReference type="ARBA" id="ARBA00023163"/>
    </source>
</evidence>
<dbReference type="RefSeq" id="WP_051869565.1">
    <property type="nucleotide sequence ID" value="NZ_KL575586.1"/>
</dbReference>
<dbReference type="AlphaFoldDB" id="A0A0L8LG63"/>
<keyword evidence="1" id="KW-0808">Transferase</keyword>
<dbReference type="PROSITE" id="PS50921">
    <property type="entry name" value="ANTAR"/>
    <property type="match status" value="1"/>
</dbReference>
<feature type="domain" description="ANTAR" evidence="6">
    <location>
        <begin position="163"/>
        <end position="224"/>
    </location>
</feature>
<dbReference type="GO" id="GO:0003723">
    <property type="term" value="F:RNA binding"/>
    <property type="evidence" value="ECO:0007669"/>
    <property type="project" value="InterPro"/>
</dbReference>
<dbReference type="PATRIC" id="fig|67356.5.peg.2573"/>
<dbReference type="InterPro" id="IPR029016">
    <property type="entry name" value="GAF-like_dom_sf"/>
</dbReference>
<dbReference type="SMART" id="SM00065">
    <property type="entry name" value="GAF"/>
    <property type="match status" value="1"/>
</dbReference>
<gene>
    <name evidence="7" type="ORF">ADK37_11915</name>
</gene>
<accession>A0A0L8LG63</accession>
<dbReference type="SUPFAM" id="SSF55781">
    <property type="entry name" value="GAF domain-like"/>
    <property type="match status" value="1"/>
</dbReference>
<organism evidence="7 8">
    <name type="scientific">Streptomyces resistomycificus</name>
    <dbReference type="NCBI Taxonomy" id="67356"/>
    <lineage>
        <taxon>Bacteria</taxon>
        <taxon>Bacillati</taxon>
        <taxon>Actinomycetota</taxon>
        <taxon>Actinomycetes</taxon>
        <taxon>Kitasatosporales</taxon>
        <taxon>Streptomycetaceae</taxon>
        <taxon>Streptomyces</taxon>
        <taxon>Streptomyces aurantiacus group</taxon>
    </lineage>
</organism>
<dbReference type="InterPro" id="IPR012074">
    <property type="entry name" value="GAF_ANTAR"/>
</dbReference>
<dbReference type="eggNOG" id="COG2203">
    <property type="taxonomic scope" value="Bacteria"/>
</dbReference>
<name>A0A0L8LG63_9ACTN</name>
<dbReference type="EMBL" id="LGUS01000116">
    <property type="protein sequence ID" value="KOG37117.1"/>
    <property type="molecule type" value="Genomic_DNA"/>
</dbReference>
<dbReference type="Gene3D" id="1.10.10.10">
    <property type="entry name" value="Winged helix-like DNA-binding domain superfamily/Winged helix DNA-binding domain"/>
    <property type="match status" value="1"/>
</dbReference>